<protein>
    <submittedName>
        <fullName evidence="10">TonB-linked outer membrane protein, SusC/RagA family</fullName>
    </submittedName>
</protein>
<dbReference type="AlphaFoldDB" id="A0A1I1H660"/>
<dbReference type="InterPro" id="IPR039426">
    <property type="entry name" value="TonB-dep_rcpt-like"/>
</dbReference>
<accession>A0A1I1H660</accession>
<comment type="subcellular location">
    <subcellularLocation>
        <location evidence="1 7">Cell outer membrane</location>
        <topology evidence="1 7">Multi-pass membrane protein</topology>
    </subcellularLocation>
</comment>
<comment type="similarity">
    <text evidence="7">Belongs to the TonB-dependent receptor family.</text>
</comment>
<keyword evidence="4 7" id="KW-0812">Transmembrane</keyword>
<dbReference type="PROSITE" id="PS52016">
    <property type="entry name" value="TONB_DEPENDENT_REC_3"/>
    <property type="match status" value="1"/>
</dbReference>
<evidence type="ECO:0000259" key="9">
    <source>
        <dbReference type="Pfam" id="PF07715"/>
    </source>
</evidence>
<keyword evidence="5 7" id="KW-0472">Membrane</keyword>
<dbReference type="InterPro" id="IPR036942">
    <property type="entry name" value="Beta-barrel_TonB_sf"/>
</dbReference>
<dbReference type="Gene3D" id="2.60.40.1120">
    <property type="entry name" value="Carboxypeptidase-like, regulatory domain"/>
    <property type="match status" value="1"/>
</dbReference>
<dbReference type="RefSeq" id="WP_090973009.1">
    <property type="nucleotide sequence ID" value="NZ_FOLL01000005.1"/>
</dbReference>
<dbReference type="InterPro" id="IPR037066">
    <property type="entry name" value="Plug_dom_sf"/>
</dbReference>
<keyword evidence="6 7" id="KW-0998">Cell outer membrane</keyword>
<dbReference type="InterPro" id="IPR008969">
    <property type="entry name" value="CarboxyPept-like_regulatory"/>
</dbReference>
<keyword evidence="3 7" id="KW-1134">Transmembrane beta strand</keyword>
<dbReference type="NCBIfam" id="TIGR04056">
    <property type="entry name" value="OMP_RagA_SusC"/>
    <property type="match status" value="1"/>
</dbReference>
<organism evidence="10 11">
    <name type="scientific">Parapedobacter composti</name>
    <dbReference type="NCBI Taxonomy" id="623281"/>
    <lineage>
        <taxon>Bacteria</taxon>
        <taxon>Pseudomonadati</taxon>
        <taxon>Bacteroidota</taxon>
        <taxon>Sphingobacteriia</taxon>
        <taxon>Sphingobacteriales</taxon>
        <taxon>Sphingobacteriaceae</taxon>
        <taxon>Parapedobacter</taxon>
    </lineage>
</organism>
<dbReference type="Pfam" id="PF07715">
    <property type="entry name" value="Plug"/>
    <property type="match status" value="1"/>
</dbReference>
<dbReference type="SUPFAM" id="SSF56935">
    <property type="entry name" value="Porins"/>
    <property type="match status" value="1"/>
</dbReference>
<keyword evidence="8" id="KW-1133">Transmembrane helix</keyword>
<dbReference type="EMBL" id="FOLL01000005">
    <property type="protein sequence ID" value="SFC16913.1"/>
    <property type="molecule type" value="Genomic_DNA"/>
</dbReference>
<evidence type="ECO:0000313" key="10">
    <source>
        <dbReference type="EMBL" id="SFC16913.1"/>
    </source>
</evidence>
<evidence type="ECO:0000313" key="11">
    <source>
        <dbReference type="Proteomes" id="UP000199577"/>
    </source>
</evidence>
<name>A0A1I1H660_9SPHI</name>
<evidence type="ECO:0000256" key="1">
    <source>
        <dbReference type="ARBA" id="ARBA00004571"/>
    </source>
</evidence>
<dbReference type="SUPFAM" id="SSF49464">
    <property type="entry name" value="Carboxypeptidase regulatory domain-like"/>
    <property type="match status" value="1"/>
</dbReference>
<dbReference type="NCBIfam" id="TIGR04057">
    <property type="entry name" value="SusC_RagA_signa"/>
    <property type="match status" value="1"/>
</dbReference>
<evidence type="ECO:0000256" key="7">
    <source>
        <dbReference type="PROSITE-ProRule" id="PRU01360"/>
    </source>
</evidence>
<feature type="domain" description="TonB-dependent receptor plug" evidence="9">
    <location>
        <begin position="131"/>
        <end position="237"/>
    </location>
</feature>
<evidence type="ECO:0000256" key="4">
    <source>
        <dbReference type="ARBA" id="ARBA00022692"/>
    </source>
</evidence>
<evidence type="ECO:0000256" key="3">
    <source>
        <dbReference type="ARBA" id="ARBA00022452"/>
    </source>
</evidence>
<dbReference type="Pfam" id="PF13715">
    <property type="entry name" value="CarbopepD_reg_2"/>
    <property type="match status" value="1"/>
</dbReference>
<evidence type="ECO:0000256" key="5">
    <source>
        <dbReference type="ARBA" id="ARBA00023136"/>
    </source>
</evidence>
<dbReference type="InterPro" id="IPR023997">
    <property type="entry name" value="TonB-dep_OMP_SusC/RagA_CS"/>
</dbReference>
<evidence type="ECO:0000256" key="2">
    <source>
        <dbReference type="ARBA" id="ARBA00022448"/>
    </source>
</evidence>
<keyword evidence="11" id="KW-1185">Reference proteome</keyword>
<dbReference type="GO" id="GO:0009279">
    <property type="term" value="C:cell outer membrane"/>
    <property type="evidence" value="ECO:0007669"/>
    <property type="project" value="UniProtKB-SubCell"/>
</dbReference>
<reference evidence="10 11" key="1">
    <citation type="submission" date="2016-10" db="EMBL/GenBank/DDBJ databases">
        <authorList>
            <person name="de Groot N.N."/>
        </authorList>
    </citation>
    <scope>NUCLEOTIDE SEQUENCE [LARGE SCALE GENOMIC DNA]</scope>
    <source>
        <strain evidence="10 11">DSM 22900</strain>
    </source>
</reference>
<keyword evidence="2 7" id="KW-0813">Transport</keyword>
<dbReference type="InterPro" id="IPR023996">
    <property type="entry name" value="TonB-dep_OMP_SusC/RagA"/>
</dbReference>
<sequence>MKRTSFGQFLDYQSPWLGIMVFMIVMLLAPLQWAKAQENAVSGKVTGVSGEPIPGVTVRVKGDSQATTTDRNGDYVLGKLDREVMLTFSLIGMKTQEIAPAGRHRLDVVMEVEAGQLDEVVVIGYGTAQRKDLTGAIASVNLDRVENVPNINIAQTMRGTVAGVTVTDNGRPGSNPTILIRGTNSISASNDPLIVLDGVIYRGGSLTDINPGDIESIDILKDASSTAIYGSLAANGVIEITTKKGTALDPQILLHTYYGSADYAHLPDYLNAEEYLRNRAYAEQADNGSLPFQPIEVENIAAGKTIDPFKAISQDAPIWNSELSVSGTAKNLTYYLSGSFMDSHSPVAGDNFKRTSGRANLNFSATDWLKIGLHSGYTAKDNSGFRANLLQTTYLSPYASLYYDDGVPRKQPMDIGLGGNPVIDHALNANERINKTFFLNSYLNVDLPVEGLSYRLNVGLTTQDNHDFSYKPSYSRDGFYNLGSGSKYYYSSNNLTLENIINYNRTVGKHAFKATLMYGIYEAEDESSELSSKNIFNDALGWNSLEIGDSYALETGAGKDQQVSAMGRLGYIYNHRYIFDISLRRDGYSAFGDGRKYGLFPAVGASWNVSEESFLSDAAFLDNLKLRLSWGKNGNRGVSRYSALSNMTETYYVFGPNTAAGQYVTSMANPKLGWETTTSTNLAIDFSVLSNRISGSLDVYTSKTTDLLLSQSIPNTNGFNRFLRNVGEVSNQGMEISLNTKPLVNKDFTWSVDFAFTHNRNKILKLTGADFNEDGIEDDDIASGWFIGHSLGSNYDYVFDGIYQEGDDFSLQPDAKPGYIRFKDISGPDGVPDGVITPDDRTVLHYNRPKYTLGVTNTLSFRGLSLMAVLFYRNGGYTANTSTVPGINFYDVANYMDVPYWTPENPSNEYPAINYRNPLNYGFYQPRSFVRLQDVSLAYSFPSGITKKIRLKNVQVYASGKNLITWTDWKGWDPEFGAGSRDPGANGPIMKIYTAGLRVQL</sequence>
<dbReference type="InterPro" id="IPR012910">
    <property type="entry name" value="Plug_dom"/>
</dbReference>
<dbReference type="Proteomes" id="UP000199577">
    <property type="component" value="Unassembled WGS sequence"/>
</dbReference>
<proteinExistence type="inferred from homology"/>
<dbReference type="Gene3D" id="2.40.170.20">
    <property type="entry name" value="TonB-dependent receptor, beta-barrel domain"/>
    <property type="match status" value="1"/>
</dbReference>
<dbReference type="OrthoDB" id="9768177at2"/>
<dbReference type="Gene3D" id="2.170.130.10">
    <property type="entry name" value="TonB-dependent receptor, plug domain"/>
    <property type="match status" value="1"/>
</dbReference>
<evidence type="ECO:0000256" key="8">
    <source>
        <dbReference type="SAM" id="Phobius"/>
    </source>
</evidence>
<evidence type="ECO:0000256" key="6">
    <source>
        <dbReference type="ARBA" id="ARBA00023237"/>
    </source>
</evidence>
<gene>
    <name evidence="10" type="ORF">SAMN05421747_105164</name>
</gene>
<feature type="transmembrane region" description="Helical" evidence="8">
    <location>
        <begin position="12"/>
        <end position="33"/>
    </location>
</feature>
<dbReference type="STRING" id="623281.SAMN05421747_105164"/>